<protein>
    <submittedName>
        <fullName evidence="1">Uncharacterized protein</fullName>
    </submittedName>
</protein>
<dbReference type="EMBL" id="PGFD01000001">
    <property type="protein sequence ID" value="PJJ66823.1"/>
    <property type="molecule type" value="Genomic_DNA"/>
</dbReference>
<sequence length="97" mass="11218">MKLFLIPIIFISVSLSAQNTEKKVPSLKLKKDTLDIKIADLNTSKKNKQKDLYKMLVLKPKNPEIYACLKDKRKDTTEYKILNSTPPEKIKLLSKKK</sequence>
<accession>A0A2M9C7L4</accession>
<dbReference type="AlphaFoldDB" id="A0A2M9C7L4"/>
<evidence type="ECO:0000313" key="2">
    <source>
        <dbReference type="Proteomes" id="UP000228740"/>
    </source>
</evidence>
<dbReference type="RefSeq" id="WP_100375574.1">
    <property type="nucleotide sequence ID" value="NZ_PGFD01000001.1"/>
</dbReference>
<keyword evidence="2" id="KW-1185">Reference proteome</keyword>
<dbReference type="OrthoDB" id="1274261at2"/>
<organism evidence="1 2">
    <name type="scientific">Chryseobacterium geocarposphaerae</name>
    <dbReference type="NCBI Taxonomy" id="1416776"/>
    <lineage>
        <taxon>Bacteria</taxon>
        <taxon>Pseudomonadati</taxon>
        <taxon>Bacteroidota</taxon>
        <taxon>Flavobacteriia</taxon>
        <taxon>Flavobacteriales</taxon>
        <taxon>Weeksellaceae</taxon>
        <taxon>Chryseobacterium group</taxon>
        <taxon>Chryseobacterium</taxon>
    </lineage>
</organism>
<gene>
    <name evidence="1" type="ORF">CLV73_0816</name>
</gene>
<reference evidence="1 2" key="1">
    <citation type="submission" date="2017-11" db="EMBL/GenBank/DDBJ databases">
        <title>Genomic Encyclopedia of Archaeal and Bacterial Type Strains, Phase II (KMG-II): From Individual Species to Whole Genera.</title>
        <authorList>
            <person name="Goeker M."/>
        </authorList>
    </citation>
    <scope>NUCLEOTIDE SEQUENCE [LARGE SCALE GENOMIC DNA]</scope>
    <source>
        <strain evidence="1 2">DSM 27617</strain>
    </source>
</reference>
<evidence type="ECO:0000313" key="1">
    <source>
        <dbReference type="EMBL" id="PJJ66823.1"/>
    </source>
</evidence>
<dbReference type="Proteomes" id="UP000228740">
    <property type="component" value="Unassembled WGS sequence"/>
</dbReference>
<comment type="caution">
    <text evidence="1">The sequence shown here is derived from an EMBL/GenBank/DDBJ whole genome shotgun (WGS) entry which is preliminary data.</text>
</comment>
<name>A0A2M9C7L4_9FLAO</name>
<proteinExistence type="predicted"/>